<feature type="region of interest" description="Disordered" evidence="1">
    <location>
        <begin position="1"/>
        <end position="20"/>
    </location>
</feature>
<accession>A0ABQ2Z2B3</accession>
<proteinExistence type="predicted"/>
<dbReference type="RefSeq" id="WP_190024376.1">
    <property type="nucleotide sequence ID" value="NZ_BMUT01000013.1"/>
</dbReference>
<dbReference type="Proteomes" id="UP000659223">
    <property type="component" value="Unassembled WGS sequence"/>
</dbReference>
<gene>
    <name evidence="2" type="ORF">GCM10010324_54290</name>
</gene>
<name>A0ABQ2Z2B3_9ACTN</name>
<protein>
    <submittedName>
        <fullName evidence="2">Uncharacterized protein</fullName>
    </submittedName>
</protein>
<evidence type="ECO:0000313" key="3">
    <source>
        <dbReference type="Proteomes" id="UP000659223"/>
    </source>
</evidence>
<dbReference type="EMBL" id="BMUT01000013">
    <property type="protein sequence ID" value="GGY00790.1"/>
    <property type="molecule type" value="Genomic_DNA"/>
</dbReference>
<sequence>MSDRPSTGPGGGPEAVQSGRRECEFSNSHLLWKGTGILTDEAGAGEDRGVLAGQEEADGVLHELKGRPGITELGESGPHSPRPFGSFRYFITGDDPEDPWGLWRLDADGRWQHFSALEWGWFPGFWGDDFTVGGRRRPPRVGAAFRRLRTGAARRLAPDRHDPESVGLGSGPGRDDRRSRWLGCSACDL</sequence>
<organism evidence="2 3">
    <name type="scientific">Streptomyces hiroshimensis</name>
    <dbReference type="NCBI Taxonomy" id="66424"/>
    <lineage>
        <taxon>Bacteria</taxon>
        <taxon>Bacillati</taxon>
        <taxon>Actinomycetota</taxon>
        <taxon>Actinomycetes</taxon>
        <taxon>Kitasatosporales</taxon>
        <taxon>Streptomycetaceae</taxon>
        <taxon>Streptomyces</taxon>
    </lineage>
</organism>
<feature type="region of interest" description="Disordered" evidence="1">
    <location>
        <begin position="156"/>
        <end position="178"/>
    </location>
</feature>
<comment type="caution">
    <text evidence="2">The sequence shown here is derived from an EMBL/GenBank/DDBJ whole genome shotgun (WGS) entry which is preliminary data.</text>
</comment>
<evidence type="ECO:0000313" key="2">
    <source>
        <dbReference type="EMBL" id="GGY00790.1"/>
    </source>
</evidence>
<evidence type="ECO:0000256" key="1">
    <source>
        <dbReference type="SAM" id="MobiDB-lite"/>
    </source>
</evidence>
<reference evidence="3" key="1">
    <citation type="journal article" date="2019" name="Int. J. Syst. Evol. Microbiol.">
        <title>The Global Catalogue of Microorganisms (GCM) 10K type strain sequencing project: providing services to taxonomists for standard genome sequencing and annotation.</title>
        <authorList>
            <consortium name="The Broad Institute Genomics Platform"/>
            <consortium name="The Broad Institute Genome Sequencing Center for Infectious Disease"/>
            <person name="Wu L."/>
            <person name="Ma J."/>
        </authorList>
    </citation>
    <scope>NUCLEOTIDE SEQUENCE [LARGE SCALE GENOMIC DNA]</scope>
    <source>
        <strain evidence="3">JCM 4586</strain>
    </source>
</reference>
<keyword evidence="3" id="KW-1185">Reference proteome</keyword>